<feature type="compositionally biased region" description="Low complexity" evidence="1">
    <location>
        <begin position="619"/>
        <end position="642"/>
    </location>
</feature>
<feature type="compositionally biased region" description="Polar residues" evidence="1">
    <location>
        <begin position="312"/>
        <end position="322"/>
    </location>
</feature>
<dbReference type="AlphaFoldDB" id="A0A8H4X3P4"/>
<dbReference type="Proteomes" id="UP000622797">
    <property type="component" value="Unassembled WGS sequence"/>
</dbReference>
<name>A0A8H4X3P4_9HYPO</name>
<reference evidence="2" key="2">
    <citation type="submission" date="2020-05" db="EMBL/GenBank/DDBJ databases">
        <authorList>
            <person name="Kim H.-S."/>
            <person name="Proctor R.H."/>
            <person name="Brown D.W."/>
        </authorList>
    </citation>
    <scope>NUCLEOTIDE SEQUENCE</scope>
    <source>
        <strain evidence="2">NRRL 20472</strain>
    </source>
</reference>
<evidence type="ECO:0000313" key="3">
    <source>
        <dbReference type="Proteomes" id="UP000622797"/>
    </source>
</evidence>
<protein>
    <submittedName>
        <fullName evidence="2">Uncharacterized protein</fullName>
    </submittedName>
</protein>
<feature type="compositionally biased region" description="Basic and acidic residues" evidence="1">
    <location>
        <begin position="302"/>
        <end position="311"/>
    </location>
</feature>
<dbReference type="OrthoDB" id="5431013at2759"/>
<sequence>MLPSPNLTTFFLINSLQTDPLLKMADKSTVTVDELGVKLASSLQVHSEGSYRARCRLPKLVSLVNSTALTLRQIRELIEQNKDVYKQPCMQDIDSLKVKCRRIYEGILILMARQTQSVSGDEETTDMPAEKMENLLSSLANMSVFRSKAWDWLEPRLKICQQELKQIKFELVLRYLVGSIAQLQMQTLTRSPGAWENENTMRTFAENVAGRRAKYYKYFEKKRAVFNKAPSEAPSSRGSIENVRSIYSRSTSTTVAPSTPWSENKCSTPNDVSRFLFGDDSVSDKNPEKIANGETETGDQNEPVKHTDPKETNVSTEVSKPQQLKQGFLGATRGWIQRMISSSTSNDWEGQEIEAFQFDITSHCTFIPDRIVMRLDMDNKQIKAALTKLDSRRRWRRSPGLLEQYTSLDPRVRAAVNSGITTARQWSHHERTLVGLMINNPTKAPGLAYEPDFSITLFLRLGDEKQPVHILDNTDRKLKLPWASCLSFKASYTSILQPLSFYTEDDVAIVPDAWRSLVHPGVTLKMKFWGPSGCVPPAYHGPPMCYTAPPPNVVTVGPSPPKSVQVNSEKKKVYHEMVELLGFEDVWSPDKETMKPGLGNLLSLWTNAVDPHTEDPSDSDSSTSGWSSSSSSSSDSSLDIAD</sequence>
<evidence type="ECO:0000313" key="2">
    <source>
        <dbReference type="EMBL" id="KAF4960812.1"/>
    </source>
</evidence>
<gene>
    <name evidence="2" type="ORF">FSARC_10364</name>
</gene>
<dbReference type="EMBL" id="JABEXW010000624">
    <property type="protein sequence ID" value="KAF4960812.1"/>
    <property type="molecule type" value="Genomic_DNA"/>
</dbReference>
<feature type="region of interest" description="Disordered" evidence="1">
    <location>
        <begin position="276"/>
        <end position="322"/>
    </location>
</feature>
<evidence type="ECO:0000256" key="1">
    <source>
        <dbReference type="SAM" id="MobiDB-lite"/>
    </source>
</evidence>
<proteinExistence type="predicted"/>
<accession>A0A8H4X3P4</accession>
<keyword evidence="3" id="KW-1185">Reference proteome</keyword>
<comment type="caution">
    <text evidence="2">The sequence shown here is derived from an EMBL/GenBank/DDBJ whole genome shotgun (WGS) entry which is preliminary data.</text>
</comment>
<feature type="region of interest" description="Disordered" evidence="1">
    <location>
        <begin position="608"/>
        <end position="642"/>
    </location>
</feature>
<organism evidence="2 3">
    <name type="scientific">Fusarium sarcochroum</name>
    <dbReference type="NCBI Taxonomy" id="1208366"/>
    <lineage>
        <taxon>Eukaryota</taxon>
        <taxon>Fungi</taxon>
        <taxon>Dikarya</taxon>
        <taxon>Ascomycota</taxon>
        <taxon>Pezizomycotina</taxon>
        <taxon>Sordariomycetes</taxon>
        <taxon>Hypocreomycetidae</taxon>
        <taxon>Hypocreales</taxon>
        <taxon>Nectriaceae</taxon>
        <taxon>Fusarium</taxon>
        <taxon>Fusarium lateritium species complex</taxon>
    </lineage>
</organism>
<reference evidence="2" key="1">
    <citation type="journal article" date="2020" name="BMC Genomics">
        <title>Correction to: Identification and distribution of gene clusters required for synthesis of sphingolipid metabolism inhibitors in diverse species of the filamentous fungus Fusarium.</title>
        <authorList>
            <person name="Kim H.S."/>
            <person name="Lohmar J.M."/>
            <person name="Busman M."/>
            <person name="Brown D.W."/>
            <person name="Naumann T.A."/>
            <person name="Divon H.H."/>
            <person name="Lysoe E."/>
            <person name="Uhlig S."/>
            <person name="Proctor R.H."/>
        </authorList>
    </citation>
    <scope>NUCLEOTIDE SEQUENCE</scope>
    <source>
        <strain evidence="2">NRRL 20472</strain>
    </source>
</reference>